<dbReference type="Pfam" id="PF17754">
    <property type="entry name" value="TetR_C_14"/>
    <property type="match status" value="1"/>
</dbReference>
<keyword evidence="1" id="KW-0805">Transcription regulation</keyword>
<dbReference type="GO" id="GO:0003700">
    <property type="term" value="F:DNA-binding transcription factor activity"/>
    <property type="evidence" value="ECO:0007669"/>
    <property type="project" value="TreeGrafter"/>
</dbReference>
<keyword evidence="7" id="KW-1185">Reference proteome</keyword>
<dbReference type="InterPro" id="IPR001647">
    <property type="entry name" value="HTH_TetR"/>
</dbReference>
<dbReference type="InterPro" id="IPR036271">
    <property type="entry name" value="Tet_transcr_reg_TetR-rel_C_sf"/>
</dbReference>
<feature type="DNA-binding region" description="H-T-H motif" evidence="4">
    <location>
        <begin position="32"/>
        <end position="51"/>
    </location>
</feature>
<keyword evidence="2 4" id="KW-0238">DNA-binding</keyword>
<evidence type="ECO:0000256" key="2">
    <source>
        <dbReference type="ARBA" id="ARBA00023125"/>
    </source>
</evidence>
<dbReference type="SUPFAM" id="SSF46689">
    <property type="entry name" value="Homeodomain-like"/>
    <property type="match status" value="1"/>
</dbReference>
<evidence type="ECO:0000259" key="5">
    <source>
        <dbReference type="PROSITE" id="PS50977"/>
    </source>
</evidence>
<dbReference type="Gene3D" id="1.10.10.60">
    <property type="entry name" value="Homeodomain-like"/>
    <property type="match status" value="1"/>
</dbReference>
<gene>
    <name evidence="6" type="ORF">BST27_04235</name>
</gene>
<evidence type="ECO:0000256" key="3">
    <source>
        <dbReference type="ARBA" id="ARBA00023163"/>
    </source>
</evidence>
<dbReference type="Pfam" id="PF00440">
    <property type="entry name" value="TetR_N"/>
    <property type="match status" value="1"/>
</dbReference>
<keyword evidence="3" id="KW-0804">Transcription</keyword>
<dbReference type="Gene3D" id="1.10.357.10">
    <property type="entry name" value="Tetracycline Repressor, domain 2"/>
    <property type="match status" value="1"/>
</dbReference>
<name>A0A1E3SFP1_MYCIE</name>
<comment type="caution">
    <text evidence="6">The sequence shown here is derived from an EMBL/GenBank/DDBJ whole genome shotgun (WGS) entry which is preliminary data.</text>
</comment>
<dbReference type="STRING" id="28445.BHQ20_10785"/>
<dbReference type="RefSeq" id="WP_069419204.1">
    <property type="nucleotide sequence ID" value="NZ_CBCRZH010000005.1"/>
</dbReference>
<dbReference type="SUPFAM" id="SSF48498">
    <property type="entry name" value="Tetracyclin repressor-like, C-terminal domain"/>
    <property type="match status" value="1"/>
</dbReference>
<dbReference type="InterPro" id="IPR041347">
    <property type="entry name" value="MftR_C"/>
</dbReference>
<dbReference type="Proteomes" id="UP000192739">
    <property type="component" value="Unassembled WGS sequence"/>
</dbReference>
<dbReference type="PANTHER" id="PTHR30055">
    <property type="entry name" value="HTH-TYPE TRANSCRIPTIONAL REGULATOR RUTR"/>
    <property type="match status" value="1"/>
</dbReference>
<dbReference type="PANTHER" id="PTHR30055:SF238">
    <property type="entry name" value="MYCOFACTOCIN BIOSYNTHESIS TRANSCRIPTIONAL REGULATOR MFTR-RELATED"/>
    <property type="match status" value="1"/>
</dbReference>
<evidence type="ECO:0000313" key="6">
    <source>
        <dbReference type="EMBL" id="ORB09855.1"/>
    </source>
</evidence>
<dbReference type="InterPro" id="IPR023772">
    <property type="entry name" value="DNA-bd_HTH_TetR-type_CS"/>
</dbReference>
<sequence length="210" mass="23176">MDQRRARGLRNRQALIHAALELFTLHGYEATTVEQISAAAGVAPRTFFRHFATKDDILFDGYVERLREATRRFRASHSSSLWGALFEASSAVAEAIMNQPEIFVVRARMYHSVPPLRATMLRINEDWIDQLTAEVARWLNSDADSDLWPRLAAALINGANRAAIDAWVAGGGEGDLCELMAESVELVRPSIEAIERCASTGGHGDGQRVG</sequence>
<dbReference type="OrthoDB" id="3211155at2"/>
<reference evidence="6 7" key="1">
    <citation type="submission" date="2017-02" db="EMBL/GenBank/DDBJ databases">
        <title>The new phylogeny of genus Mycobacterium.</title>
        <authorList>
            <person name="Tortoli E."/>
            <person name="Trovato A."/>
            <person name="Cirillo D.M."/>
        </authorList>
    </citation>
    <scope>NUCLEOTIDE SEQUENCE [LARGE SCALE GENOMIC DNA]</scope>
    <source>
        <strain evidence="6 7">DSM 44049</strain>
    </source>
</reference>
<evidence type="ECO:0000313" key="7">
    <source>
        <dbReference type="Proteomes" id="UP000192739"/>
    </source>
</evidence>
<dbReference type="PROSITE" id="PS50977">
    <property type="entry name" value="HTH_TETR_2"/>
    <property type="match status" value="1"/>
</dbReference>
<accession>A0A1E3SFP1</accession>
<dbReference type="GO" id="GO:0000976">
    <property type="term" value="F:transcription cis-regulatory region binding"/>
    <property type="evidence" value="ECO:0007669"/>
    <property type="project" value="TreeGrafter"/>
</dbReference>
<dbReference type="InterPro" id="IPR009057">
    <property type="entry name" value="Homeodomain-like_sf"/>
</dbReference>
<dbReference type="EMBL" id="MVHT01000007">
    <property type="protein sequence ID" value="ORB09855.1"/>
    <property type="molecule type" value="Genomic_DNA"/>
</dbReference>
<evidence type="ECO:0000256" key="4">
    <source>
        <dbReference type="PROSITE-ProRule" id="PRU00335"/>
    </source>
</evidence>
<feature type="domain" description="HTH tetR-type" evidence="5">
    <location>
        <begin position="9"/>
        <end position="69"/>
    </location>
</feature>
<dbReference type="InterPro" id="IPR050109">
    <property type="entry name" value="HTH-type_TetR-like_transc_reg"/>
</dbReference>
<dbReference type="PRINTS" id="PR00455">
    <property type="entry name" value="HTHTETR"/>
</dbReference>
<dbReference type="PROSITE" id="PS01081">
    <property type="entry name" value="HTH_TETR_1"/>
    <property type="match status" value="1"/>
</dbReference>
<organism evidence="6 7">
    <name type="scientific">Mycobacterium intermedium</name>
    <dbReference type="NCBI Taxonomy" id="28445"/>
    <lineage>
        <taxon>Bacteria</taxon>
        <taxon>Bacillati</taxon>
        <taxon>Actinomycetota</taxon>
        <taxon>Actinomycetes</taxon>
        <taxon>Mycobacteriales</taxon>
        <taxon>Mycobacteriaceae</taxon>
        <taxon>Mycobacterium</taxon>
        <taxon>Mycobacterium simiae complex</taxon>
    </lineage>
</organism>
<evidence type="ECO:0000256" key="1">
    <source>
        <dbReference type="ARBA" id="ARBA00023015"/>
    </source>
</evidence>
<dbReference type="AlphaFoldDB" id="A0A1E3SFP1"/>
<protein>
    <submittedName>
        <fullName evidence="6">TetR family transcriptional regulator</fullName>
    </submittedName>
</protein>
<proteinExistence type="predicted"/>